<evidence type="ECO:0000256" key="2">
    <source>
        <dbReference type="ARBA" id="ARBA00022692"/>
    </source>
</evidence>
<dbReference type="eggNOG" id="COG0670">
    <property type="taxonomic scope" value="Bacteria"/>
</dbReference>
<accession>A0A059F7X2</accession>
<feature type="transmembrane region" description="Helical" evidence="5">
    <location>
        <begin position="61"/>
        <end position="84"/>
    </location>
</feature>
<feature type="transmembrane region" description="Helical" evidence="5">
    <location>
        <begin position="96"/>
        <end position="115"/>
    </location>
</feature>
<feature type="transmembrane region" description="Helical" evidence="5">
    <location>
        <begin position="165"/>
        <end position="185"/>
    </location>
</feature>
<comment type="caution">
    <text evidence="6">The sequence shown here is derived from an EMBL/GenBank/DDBJ whole genome shotgun (WGS) entry which is preliminary data.</text>
</comment>
<evidence type="ECO:0000313" key="6">
    <source>
        <dbReference type="EMBL" id="KCZ86648.1"/>
    </source>
</evidence>
<evidence type="ECO:0000256" key="5">
    <source>
        <dbReference type="SAM" id="Phobius"/>
    </source>
</evidence>
<feature type="transmembrane region" description="Helical" evidence="5">
    <location>
        <begin position="36"/>
        <end position="55"/>
    </location>
</feature>
<evidence type="ECO:0000256" key="1">
    <source>
        <dbReference type="ARBA" id="ARBA00004141"/>
    </source>
</evidence>
<feature type="transmembrane region" description="Helical" evidence="5">
    <location>
        <begin position="191"/>
        <end position="210"/>
    </location>
</feature>
<feature type="transmembrane region" description="Helical" evidence="5">
    <location>
        <begin position="231"/>
        <end position="255"/>
    </location>
</feature>
<dbReference type="CDD" id="cd10432">
    <property type="entry name" value="BI-1-like_bacterial"/>
    <property type="match status" value="1"/>
</dbReference>
<dbReference type="RefSeq" id="WP_035583740.1">
    <property type="nucleotide sequence ID" value="NZ_ARYJ01000012.1"/>
</dbReference>
<evidence type="ECO:0000256" key="3">
    <source>
        <dbReference type="ARBA" id="ARBA00022989"/>
    </source>
</evidence>
<keyword evidence="2 5" id="KW-0812">Transmembrane</keyword>
<dbReference type="OrthoDB" id="9793828at2"/>
<dbReference type="InterPro" id="IPR006214">
    <property type="entry name" value="Bax_inhibitor_1-related"/>
</dbReference>
<dbReference type="Proteomes" id="UP000024816">
    <property type="component" value="Unassembled WGS sequence"/>
</dbReference>
<keyword evidence="7" id="KW-1185">Reference proteome</keyword>
<evidence type="ECO:0000313" key="7">
    <source>
        <dbReference type="Proteomes" id="UP000024816"/>
    </source>
</evidence>
<reference evidence="6 7" key="1">
    <citation type="journal article" date="2014" name="Antonie Van Leeuwenhoek">
        <title>Hyphomonas beringensis sp. nov. and Hyphomonas chukchiensis sp. nov., isolated from surface seawater of the Bering Sea and Chukchi Sea.</title>
        <authorList>
            <person name="Li C."/>
            <person name="Lai Q."/>
            <person name="Li G."/>
            <person name="Dong C."/>
            <person name="Wang J."/>
            <person name="Liao Y."/>
            <person name="Shao Z."/>
        </authorList>
    </citation>
    <scope>NUCLEOTIDE SEQUENCE [LARGE SCALE GENOMIC DNA]</scope>
    <source>
        <strain evidence="6 7">VP2</strain>
    </source>
</reference>
<keyword evidence="3 5" id="KW-1133">Transmembrane helix</keyword>
<name>A0A059F7X2_9PROT</name>
<evidence type="ECO:0000256" key="4">
    <source>
        <dbReference type="ARBA" id="ARBA00023136"/>
    </source>
</evidence>
<dbReference type="STRING" id="1280952.HJA_14895"/>
<evidence type="ECO:0008006" key="8">
    <source>
        <dbReference type="Google" id="ProtNLM"/>
    </source>
</evidence>
<proteinExistence type="predicted"/>
<feature type="transmembrane region" description="Helical" evidence="5">
    <location>
        <begin position="127"/>
        <end position="153"/>
    </location>
</feature>
<dbReference type="Pfam" id="PF01027">
    <property type="entry name" value="Bax1-I"/>
    <property type="match status" value="1"/>
</dbReference>
<sequence length="258" mass="27977">MNDFNRAYTPSTGAGSMDMAVNEGLRAFMLGVYQKLAYGIALAGGLAFLVGSNTFPPLTEFVLFSPFRLVVQFGPIALILISAFAMKRPSPLGTAVLYWTIVTLLGLSLSVWVLMATMNTEAASRAGIVYSTTFITIAKAFFLTATAFGALSLYGYTTKRDLQPIGVVAIFALWGIVGMSLLSFLFPPSGFFETAVTVGVLAISGVLVAFDTQNLKRSYFAFEGDERGLAVMTNWGALNFFILFYNIFVTIMSLLSRR</sequence>
<organism evidence="6 7">
    <name type="scientific">Hyphomonas jannaschiana VP2</name>
    <dbReference type="NCBI Taxonomy" id="1280952"/>
    <lineage>
        <taxon>Bacteria</taxon>
        <taxon>Pseudomonadati</taxon>
        <taxon>Pseudomonadota</taxon>
        <taxon>Alphaproteobacteria</taxon>
        <taxon>Hyphomonadales</taxon>
        <taxon>Hyphomonadaceae</taxon>
        <taxon>Hyphomonas</taxon>
    </lineage>
</organism>
<comment type="subcellular location">
    <subcellularLocation>
        <location evidence="1">Membrane</location>
        <topology evidence="1">Multi-pass membrane protein</topology>
    </subcellularLocation>
</comment>
<dbReference type="AlphaFoldDB" id="A0A059F7X2"/>
<keyword evidence="4 5" id="KW-0472">Membrane</keyword>
<protein>
    <recommendedName>
        <fullName evidence="8">Bax inhibitor-1/YccA family protein</fullName>
    </recommendedName>
</protein>
<dbReference type="GO" id="GO:0016020">
    <property type="term" value="C:membrane"/>
    <property type="evidence" value="ECO:0007669"/>
    <property type="project" value="UniProtKB-SubCell"/>
</dbReference>
<gene>
    <name evidence="6" type="ORF">HJA_14895</name>
</gene>
<dbReference type="EMBL" id="ARYJ01000012">
    <property type="protein sequence ID" value="KCZ86648.1"/>
    <property type="molecule type" value="Genomic_DNA"/>
</dbReference>
<dbReference type="PATRIC" id="fig|1280952.3.peg.2980"/>